<feature type="transmembrane region" description="Helical" evidence="6">
    <location>
        <begin position="82"/>
        <end position="102"/>
    </location>
</feature>
<keyword evidence="5 6" id="KW-0472">Membrane</keyword>
<comment type="caution">
    <text evidence="8">The sequence shown here is derived from an EMBL/GenBank/DDBJ whole genome shotgun (WGS) entry which is preliminary data.</text>
</comment>
<dbReference type="GO" id="GO:0000271">
    <property type="term" value="P:polysaccharide biosynthetic process"/>
    <property type="evidence" value="ECO:0007669"/>
    <property type="project" value="InterPro"/>
</dbReference>
<dbReference type="EMBL" id="VNJJ01000013">
    <property type="protein sequence ID" value="TVX97069.1"/>
    <property type="molecule type" value="Genomic_DNA"/>
</dbReference>
<evidence type="ECO:0000256" key="5">
    <source>
        <dbReference type="ARBA" id="ARBA00023136"/>
    </source>
</evidence>
<evidence type="ECO:0000259" key="7">
    <source>
        <dbReference type="Pfam" id="PF04138"/>
    </source>
</evidence>
<evidence type="ECO:0000256" key="3">
    <source>
        <dbReference type="ARBA" id="ARBA00022692"/>
    </source>
</evidence>
<dbReference type="Pfam" id="PF04138">
    <property type="entry name" value="GtrA_DPMS_TM"/>
    <property type="match status" value="1"/>
</dbReference>
<organism evidence="8 9">
    <name type="scientific">Cohnella terricola</name>
    <dbReference type="NCBI Taxonomy" id="1289167"/>
    <lineage>
        <taxon>Bacteria</taxon>
        <taxon>Bacillati</taxon>
        <taxon>Bacillota</taxon>
        <taxon>Bacilli</taxon>
        <taxon>Bacillales</taxon>
        <taxon>Paenibacillaceae</taxon>
        <taxon>Cohnella</taxon>
    </lineage>
</organism>
<comment type="subcellular location">
    <subcellularLocation>
        <location evidence="1">Membrane</location>
        <topology evidence="1">Multi-pass membrane protein</topology>
    </subcellularLocation>
</comment>
<protein>
    <submittedName>
        <fullName evidence="8">GtrA family protein</fullName>
    </submittedName>
</protein>
<evidence type="ECO:0000256" key="1">
    <source>
        <dbReference type="ARBA" id="ARBA00004141"/>
    </source>
</evidence>
<evidence type="ECO:0000256" key="2">
    <source>
        <dbReference type="ARBA" id="ARBA00009399"/>
    </source>
</evidence>
<evidence type="ECO:0000256" key="6">
    <source>
        <dbReference type="SAM" id="Phobius"/>
    </source>
</evidence>
<gene>
    <name evidence="8" type="ORF">FPZ45_19100</name>
</gene>
<accession>A0A559JB17</accession>
<dbReference type="InterPro" id="IPR051401">
    <property type="entry name" value="GtrA_CellWall_Glycosyl"/>
</dbReference>
<keyword evidence="4 6" id="KW-1133">Transmembrane helix</keyword>
<feature type="domain" description="GtrA/DPMS transmembrane" evidence="7">
    <location>
        <begin position="16"/>
        <end position="131"/>
    </location>
</feature>
<dbReference type="InterPro" id="IPR007267">
    <property type="entry name" value="GtrA_DPMS_TM"/>
</dbReference>
<dbReference type="PANTHER" id="PTHR38459:SF1">
    <property type="entry name" value="PROPHAGE BACTOPRENOL-LINKED GLUCOSE TRANSLOCASE HOMOLOG"/>
    <property type="match status" value="1"/>
</dbReference>
<dbReference type="OrthoDB" id="9812049at2"/>
<dbReference type="AlphaFoldDB" id="A0A559JB17"/>
<dbReference type="GO" id="GO:0005886">
    <property type="term" value="C:plasma membrane"/>
    <property type="evidence" value="ECO:0007669"/>
    <property type="project" value="TreeGrafter"/>
</dbReference>
<reference evidence="8 9" key="1">
    <citation type="submission" date="2019-07" db="EMBL/GenBank/DDBJ databases">
        <authorList>
            <person name="Kim J."/>
        </authorList>
    </citation>
    <scope>NUCLEOTIDE SEQUENCE [LARGE SCALE GENOMIC DNA]</scope>
    <source>
        <strain evidence="8 9">G13</strain>
    </source>
</reference>
<keyword evidence="3 6" id="KW-0812">Transmembrane</keyword>
<comment type="similarity">
    <text evidence="2">Belongs to the GtrA family.</text>
</comment>
<name>A0A559JB17_9BACL</name>
<dbReference type="PANTHER" id="PTHR38459">
    <property type="entry name" value="PROPHAGE BACTOPRENOL-LINKED GLUCOSE TRANSLOCASE HOMOLOG"/>
    <property type="match status" value="1"/>
</dbReference>
<feature type="transmembrane region" description="Helical" evidence="6">
    <location>
        <begin position="15"/>
        <end position="39"/>
    </location>
</feature>
<sequence>MWLNRQKAKLDKQPIKFIVVGFSNTMLSYLLFVICVEIFNLSHSWSLGISYLVGIVNSYYWNRKWTFRLQNYSGMAPFLKFISVYFLTYLVNLAVLEILMSANLWNSLINQAVALTVTTMMSYTGHKYWSFKSQTEVSK</sequence>
<keyword evidence="9" id="KW-1185">Reference proteome</keyword>
<evidence type="ECO:0000313" key="8">
    <source>
        <dbReference type="EMBL" id="TVX97069.1"/>
    </source>
</evidence>
<evidence type="ECO:0000313" key="9">
    <source>
        <dbReference type="Proteomes" id="UP000316330"/>
    </source>
</evidence>
<proteinExistence type="inferred from homology"/>
<dbReference type="RefSeq" id="WP_144705442.1">
    <property type="nucleotide sequence ID" value="NZ_VNJJ01000013.1"/>
</dbReference>
<evidence type="ECO:0000256" key="4">
    <source>
        <dbReference type="ARBA" id="ARBA00022989"/>
    </source>
</evidence>
<dbReference type="Proteomes" id="UP000316330">
    <property type="component" value="Unassembled WGS sequence"/>
</dbReference>
<feature type="transmembrane region" description="Helical" evidence="6">
    <location>
        <begin position="45"/>
        <end position="61"/>
    </location>
</feature>